<feature type="domain" description="DUF4097" evidence="1">
    <location>
        <begin position="111"/>
        <end position="321"/>
    </location>
</feature>
<evidence type="ECO:0000313" key="4">
    <source>
        <dbReference type="Proteomes" id="UP001519293"/>
    </source>
</evidence>
<dbReference type="RefSeq" id="WP_066397676.1">
    <property type="nucleotide sequence ID" value="NZ_JAGIKZ010000003.1"/>
</dbReference>
<proteinExistence type="predicted"/>
<protein>
    <submittedName>
        <fullName evidence="3">DUF4097 and DUF4098 domain-containing protein YvlB</fullName>
    </submittedName>
</protein>
<dbReference type="InterPro" id="IPR016599">
    <property type="entry name" value="UCP012569"/>
</dbReference>
<organism evidence="3 4">
    <name type="scientific">Cytobacillus eiseniae</name>
    <dbReference type="NCBI Taxonomy" id="762947"/>
    <lineage>
        <taxon>Bacteria</taxon>
        <taxon>Bacillati</taxon>
        <taxon>Bacillota</taxon>
        <taxon>Bacilli</taxon>
        <taxon>Bacillales</taxon>
        <taxon>Bacillaceae</taxon>
        <taxon>Cytobacillus</taxon>
    </lineage>
</organism>
<accession>A0ABS4RBM3</accession>
<sequence>MQEERKRILKMVEEGKLTVDEALLLMEGLDQSSKSSSVKKDDLFPELSNTPKFEEAKKEDPLNYKFQSAKDKIIDFVDQAYKKIKDFDLDFNFGKSIELSHIFQQSDVDLKEVDIDLANGSVKIIPWDQQDVRIDCHAKVYRVETQDEARRNFLNEVYFAVDGRKLRFATQQKWMKVEADIYIPQTDYENIKIRMFNGSIESRNLSVASYKAKTANGKIHLQELKGKFAEVETANGQITFQKSFVDELEAETLNGAIMIDGDYQKLDLQSFNGDIFCAISGETSQFIEAKAATGGIELQIPNQAVDGELKTNLGGFNVNLEGIQVIEDKSDVVQKAMRFKSLNHSDQLLKIIAETKTGTIQVKKAKSVTF</sequence>
<keyword evidence="4" id="KW-1185">Reference proteome</keyword>
<dbReference type="EMBL" id="JAGIKZ010000003">
    <property type="protein sequence ID" value="MBP2240301.1"/>
    <property type="molecule type" value="Genomic_DNA"/>
</dbReference>
<dbReference type="InterPro" id="IPR025164">
    <property type="entry name" value="Toastrack_DUF4097"/>
</dbReference>
<dbReference type="Pfam" id="PF22746">
    <property type="entry name" value="SHOCT-like_DUF2089-C"/>
    <property type="match status" value="1"/>
</dbReference>
<name>A0ABS4RBM3_9BACI</name>
<dbReference type="InterPro" id="IPR053959">
    <property type="entry name" value="YvlB/LiaX_N"/>
</dbReference>
<evidence type="ECO:0000259" key="1">
    <source>
        <dbReference type="Pfam" id="PF13349"/>
    </source>
</evidence>
<dbReference type="Pfam" id="PF13349">
    <property type="entry name" value="DUF4097"/>
    <property type="match status" value="1"/>
</dbReference>
<comment type="caution">
    <text evidence="3">The sequence shown here is derived from an EMBL/GenBank/DDBJ whole genome shotgun (WGS) entry which is preliminary data.</text>
</comment>
<evidence type="ECO:0000313" key="3">
    <source>
        <dbReference type="EMBL" id="MBP2240301.1"/>
    </source>
</evidence>
<dbReference type="Proteomes" id="UP001519293">
    <property type="component" value="Unassembled WGS sequence"/>
</dbReference>
<gene>
    <name evidence="3" type="ORF">J2Z40_000856</name>
</gene>
<reference evidence="3 4" key="1">
    <citation type="submission" date="2021-03" db="EMBL/GenBank/DDBJ databases">
        <title>Genomic Encyclopedia of Type Strains, Phase IV (KMG-IV): sequencing the most valuable type-strain genomes for metagenomic binning, comparative biology and taxonomic classification.</title>
        <authorList>
            <person name="Goeker M."/>
        </authorList>
    </citation>
    <scope>NUCLEOTIDE SEQUENCE [LARGE SCALE GENOMIC DNA]</scope>
    <source>
        <strain evidence="3 4">DSM 26675</strain>
    </source>
</reference>
<dbReference type="PIRSF" id="PIRSF012569">
    <property type="entry name" value="UCP012569"/>
    <property type="match status" value="1"/>
</dbReference>
<evidence type="ECO:0000259" key="2">
    <source>
        <dbReference type="Pfam" id="PF22746"/>
    </source>
</evidence>
<feature type="domain" description="YvlB/LiaX N-terminal" evidence="2">
    <location>
        <begin position="3"/>
        <end position="32"/>
    </location>
</feature>